<reference evidence="1 2" key="1">
    <citation type="journal article" date="2016" name="Mol. Biol. Evol.">
        <title>Comparative Genomics of Early-Diverging Mushroom-Forming Fungi Provides Insights into the Origins of Lignocellulose Decay Capabilities.</title>
        <authorList>
            <person name="Nagy L.G."/>
            <person name="Riley R."/>
            <person name="Tritt A."/>
            <person name="Adam C."/>
            <person name="Daum C."/>
            <person name="Floudas D."/>
            <person name="Sun H."/>
            <person name="Yadav J.S."/>
            <person name="Pangilinan J."/>
            <person name="Larsson K.H."/>
            <person name="Matsuura K."/>
            <person name="Barry K."/>
            <person name="Labutti K."/>
            <person name="Kuo R."/>
            <person name="Ohm R.A."/>
            <person name="Bhattacharya S.S."/>
            <person name="Shirouzu T."/>
            <person name="Yoshinaga Y."/>
            <person name="Martin F.M."/>
            <person name="Grigoriev I.V."/>
            <person name="Hibbett D.S."/>
        </authorList>
    </citation>
    <scope>NUCLEOTIDE SEQUENCE [LARGE SCALE GENOMIC DNA]</scope>
    <source>
        <strain evidence="1 2">HHB12029</strain>
    </source>
</reference>
<dbReference type="InParanoid" id="A0A165DUT4"/>
<accession>A0A165DUT4</accession>
<dbReference type="Proteomes" id="UP000077266">
    <property type="component" value="Unassembled WGS sequence"/>
</dbReference>
<name>A0A165DUT4_EXIGL</name>
<evidence type="ECO:0000313" key="2">
    <source>
        <dbReference type="Proteomes" id="UP000077266"/>
    </source>
</evidence>
<keyword evidence="2" id="KW-1185">Reference proteome</keyword>
<gene>
    <name evidence="1" type="ORF">EXIGLDRAFT_257621</name>
</gene>
<evidence type="ECO:0000313" key="1">
    <source>
        <dbReference type="EMBL" id="KZV85410.1"/>
    </source>
</evidence>
<protein>
    <submittedName>
        <fullName evidence="1">Uncharacterized protein</fullName>
    </submittedName>
</protein>
<proteinExistence type="predicted"/>
<dbReference type="AlphaFoldDB" id="A0A165DUT4"/>
<organism evidence="1 2">
    <name type="scientific">Exidia glandulosa HHB12029</name>
    <dbReference type="NCBI Taxonomy" id="1314781"/>
    <lineage>
        <taxon>Eukaryota</taxon>
        <taxon>Fungi</taxon>
        <taxon>Dikarya</taxon>
        <taxon>Basidiomycota</taxon>
        <taxon>Agaricomycotina</taxon>
        <taxon>Agaricomycetes</taxon>
        <taxon>Auriculariales</taxon>
        <taxon>Exidiaceae</taxon>
        <taxon>Exidia</taxon>
    </lineage>
</organism>
<sequence>MPPRGRLKAIRRKSGAVVRVGVDLLHSVADAIPVPAVKGVAGGLHAVISRSDVCKANKAAARQARSEGERQTQRFLEYLEKHDLPQELIHKLYKHVEDLNDIAGKIPDLDHVNWSLRALHAEQYTRSIAEASSDLQRICNDAQMDILMYGGRPLAGSTVDPAAVSCTHEHCLHKDIPGFRLRNFHILSGVLFRC</sequence>
<dbReference type="EMBL" id="KV426190">
    <property type="protein sequence ID" value="KZV85410.1"/>
    <property type="molecule type" value="Genomic_DNA"/>
</dbReference>